<gene>
    <name evidence="1" type="ORF">TDIS_2046</name>
</gene>
<feature type="binding site" evidence="3">
    <location>
        <position position="192"/>
    </location>
    <ligand>
        <name>CMP</name>
        <dbReference type="ChEBI" id="CHEBI:60377"/>
    </ligand>
</feature>
<feature type="binding site" evidence="3">
    <location>
        <position position="240"/>
    </location>
    <ligand>
        <name>CMP</name>
        <dbReference type="ChEBI" id="CHEBI:60377"/>
    </ligand>
</feature>
<dbReference type="RefSeq" id="WP_068671776.1">
    <property type="nucleotide sequence ID" value="NZ_LWLG01000022.1"/>
</dbReference>
<keyword evidence="2" id="KW-1185">Reference proteome</keyword>
<dbReference type="GO" id="GO:0015774">
    <property type="term" value="P:polysaccharide transport"/>
    <property type="evidence" value="ECO:0007669"/>
    <property type="project" value="InterPro"/>
</dbReference>
<dbReference type="Proteomes" id="UP000078390">
    <property type="component" value="Unassembled WGS sequence"/>
</dbReference>
<dbReference type="PDBsum" id="6MGB"/>
<dbReference type="InterPro" id="IPR007833">
    <property type="entry name" value="Capsule_polysaccharide_synth"/>
</dbReference>
<reference evidence="1 2" key="1">
    <citation type="submission" date="2016-04" db="EMBL/GenBank/DDBJ databases">
        <title>Genome analysis of Thermosulfurimonas dismutans, the first thermophilic sulfur-disproportionating bacterium of the phylum Thermodesulfobacteria.</title>
        <authorList>
            <person name="Mardanov A.V."/>
            <person name="Beletsky A.V."/>
            <person name="Kadnikov V.V."/>
            <person name="Slobodkin A.I."/>
            <person name="Ravin N.V."/>
        </authorList>
    </citation>
    <scope>NUCLEOTIDE SEQUENCE [LARGE SCALE GENOMIC DNA]</scope>
    <source>
        <strain evidence="1 2">S95</strain>
    </source>
</reference>
<dbReference type="CDD" id="cd16440">
    <property type="entry name" value="beta_Kdo_transferase_KpsC_1"/>
    <property type="match status" value="1"/>
</dbReference>
<organism evidence="1 2">
    <name type="scientific">Thermosulfurimonas dismutans</name>
    <dbReference type="NCBI Taxonomy" id="999894"/>
    <lineage>
        <taxon>Bacteria</taxon>
        <taxon>Pseudomonadati</taxon>
        <taxon>Thermodesulfobacteriota</taxon>
        <taxon>Thermodesulfobacteria</taxon>
        <taxon>Thermodesulfobacteriales</taxon>
        <taxon>Thermodesulfobacteriaceae</taxon>
        <taxon>Thermosulfurimonas</taxon>
    </lineage>
</organism>
<evidence type="ECO:0007829" key="3">
    <source>
        <dbReference type="PDB" id="6MGB"/>
    </source>
</evidence>
<dbReference type="EMBL" id="LWLG01000022">
    <property type="protein sequence ID" value="OAQ19866.1"/>
    <property type="molecule type" value="Genomic_DNA"/>
</dbReference>
<feature type="binding site" evidence="3">
    <location>
        <position position="244"/>
    </location>
    <ligand>
        <name>CMP</name>
        <dbReference type="ChEBI" id="CHEBI:60377"/>
    </ligand>
</feature>
<evidence type="ECO:0000313" key="2">
    <source>
        <dbReference type="Proteomes" id="UP000078390"/>
    </source>
</evidence>
<feature type="binding site" evidence="3">
    <location>
        <position position="239"/>
    </location>
    <ligand>
        <name>CMP</name>
        <dbReference type="ChEBI" id="CHEBI:60377"/>
    </ligand>
</feature>
<accession>A0A179D1D1</accession>
<dbReference type="GO" id="GO:0000271">
    <property type="term" value="P:polysaccharide biosynthetic process"/>
    <property type="evidence" value="ECO:0007669"/>
    <property type="project" value="InterPro"/>
</dbReference>
<dbReference type="SMR" id="A0A179D1D1"/>
<protein>
    <submittedName>
        <fullName evidence="1">Capsular polysaccharide export system protein KpsC</fullName>
    </submittedName>
</protein>
<proteinExistence type="evidence at protein level"/>
<name>A0A179D1D1_9BACT</name>
<keyword evidence="3" id="KW-0002">3D-structure</keyword>
<dbReference type="STRING" id="999894.TDIS_2046"/>
<comment type="caution">
    <text evidence="1">The sequence shown here is derived from an EMBL/GenBank/DDBJ whole genome shotgun (WGS) entry which is preliminary data.</text>
</comment>
<evidence type="ECO:0000313" key="1">
    <source>
        <dbReference type="EMBL" id="OAQ19866.1"/>
    </source>
</evidence>
<feature type="binding site" evidence="3">
    <location>
        <position position="155"/>
    </location>
    <ligand>
        <name>CMP</name>
        <dbReference type="ChEBI" id="CHEBI:60377"/>
    </ligand>
</feature>
<sequence length="318" mass="36243">MPVGVFSRQILKNVPHLEVFLEDSVVYKPKGPEGLSAVAGWGYKSTARKAMQKAREWRLPYLALEDGFLRSVGLGHEAPPLSLIVDPVGIYYDATRPSLLENLLNFGGWETPELMDQAERALKLIRDHKISKYNRGKPVPRGYFTPYRERVLLIDQTYGDMSVRLGLADEDTFREMYFAALEENPGAEIYVKVHPEVIVGRKKGYLARMKLHRSVKVIREEFNPVDLLSHFDRIYTVSSQMGFEGLMLGKEVICFGMPFYAGWGLTRDGKRCERRKRRRTLLELFAAAYLLYPRYINPATGKPGNIFDVINHLIGGKG</sequence>
<dbReference type="OrthoDB" id="543755at2"/>
<feature type="binding site" evidence="3">
    <location>
        <position position="194"/>
    </location>
    <ligand>
        <name>CMP</name>
        <dbReference type="ChEBI" id="CHEBI:60377"/>
    </ligand>
</feature>
<dbReference type="PDB" id="6MGB">
    <property type="method" value="X-ray"/>
    <property type="resolution" value="1.80 A"/>
    <property type="chains" value="A=1-318"/>
</dbReference>
<reference evidence="3" key="2">
    <citation type="journal article" date="2019" name="Nat. Chem. Biol.">
        <title>Biosynthesis of a conserved glycolipid anchor for Gram-negative bacterial capsules.</title>
        <authorList>
            <person name="Doyle L."/>
            <person name="Ovchinnikova O.G."/>
            <person name="Myler K."/>
            <person name="Mallette E."/>
            <person name="Huang B.S."/>
            <person name="Lowary T.L."/>
            <person name="Kimber M.S."/>
            <person name="Whitfield C."/>
        </authorList>
    </citation>
    <scope>X-RAY CRYSTALLOGRAPHY (1.80 ANGSTROMS) IN COMPLEX WITH CMP</scope>
</reference>
<dbReference type="Pfam" id="PF05159">
    <property type="entry name" value="Capsule_synth"/>
    <property type="match status" value="1"/>
</dbReference>
<dbReference type="AlphaFoldDB" id="A0A179D1D1"/>